<evidence type="ECO:0000313" key="9">
    <source>
        <dbReference type="Proteomes" id="UP000427820"/>
    </source>
</evidence>
<dbReference type="Pfam" id="PF01027">
    <property type="entry name" value="Bax1-I"/>
    <property type="match status" value="1"/>
</dbReference>
<organism evidence="8 9">
    <name type="scientific">Pseudidiomarina andamanensis</name>
    <dbReference type="NCBI Taxonomy" id="1940690"/>
    <lineage>
        <taxon>Bacteria</taxon>
        <taxon>Pseudomonadati</taxon>
        <taxon>Pseudomonadota</taxon>
        <taxon>Gammaproteobacteria</taxon>
        <taxon>Alteromonadales</taxon>
        <taxon>Idiomarinaceae</taxon>
        <taxon>Pseudidiomarina</taxon>
    </lineage>
</organism>
<proteinExistence type="inferred from homology"/>
<dbReference type="PANTHER" id="PTHR23291:SF115">
    <property type="entry name" value="MODULATOR OF FTSH PROTEASE YCCA"/>
    <property type="match status" value="1"/>
</dbReference>
<dbReference type="AlphaFoldDB" id="A0AA92ES10"/>
<reference evidence="8 9" key="1">
    <citation type="submission" date="2018-09" db="EMBL/GenBank/DDBJ databases">
        <title>Whole genome sequencing of Idiomarina andamanensis W-5T (LMG 29773T= JCM 31645T).</title>
        <authorList>
            <person name="Das S.K."/>
        </authorList>
    </citation>
    <scope>NUCLEOTIDE SEQUENCE [LARGE SCALE GENOMIC DNA]</scope>
    <source>
        <strain evidence="8 9">W-5T</strain>
    </source>
</reference>
<evidence type="ECO:0000313" key="8">
    <source>
        <dbReference type="EMBL" id="QGT95240.1"/>
    </source>
</evidence>
<keyword evidence="3" id="KW-1003">Cell membrane</keyword>
<protein>
    <submittedName>
        <fullName evidence="8">Bax inhibitor-1/YccA family protein</fullName>
    </submittedName>
</protein>
<feature type="transmembrane region" description="Helical" evidence="7">
    <location>
        <begin position="194"/>
        <end position="220"/>
    </location>
</feature>
<keyword evidence="6 7" id="KW-0472">Membrane</keyword>
<comment type="similarity">
    <text evidence="2 7">Belongs to the BI1 family.</text>
</comment>
<evidence type="ECO:0000256" key="2">
    <source>
        <dbReference type="ARBA" id="ARBA00010350"/>
    </source>
</evidence>
<keyword evidence="4 7" id="KW-0812">Transmembrane</keyword>
<comment type="subcellular location">
    <subcellularLocation>
        <location evidence="1">Cell membrane</location>
        <topology evidence="1">Multi-pass membrane protein</topology>
    </subcellularLocation>
</comment>
<name>A0AA92ES10_9GAMM</name>
<evidence type="ECO:0000256" key="7">
    <source>
        <dbReference type="RuleBase" id="RU004379"/>
    </source>
</evidence>
<evidence type="ECO:0000256" key="6">
    <source>
        <dbReference type="ARBA" id="ARBA00023136"/>
    </source>
</evidence>
<dbReference type="InterPro" id="IPR006214">
    <property type="entry name" value="Bax_inhibitor_1-related"/>
</dbReference>
<dbReference type="CDD" id="cd10433">
    <property type="entry name" value="YccA_like"/>
    <property type="match status" value="1"/>
</dbReference>
<dbReference type="EMBL" id="CP032551">
    <property type="protein sequence ID" value="QGT95240.1"/>
    <property type="molecule type" value="Genomic_DNA"/>
</dbReference>
<evidence type="ECO:0000256" key="5">
    <source>
        <dbReference type="ARBA" id="ARBA00022989"/>
    </source>
</evidence>
<keyword evidence="5 7" id="KW-1133">Transmembrane helix</keyword>
<accession>A0AA92ES10</accession>
<feature type="transmembrane region" description="Helical" evidence="7">
    <location>
        <begin position="164"/>
        <end position="182"/>
    </location>
</feature>
<dbReference type="Proteomes" id="UP000427820">
    <property type="component" value="Chromosome"/>
</dbReference>
<dbReference type="RefSeq" id="WP_156266169.1">
    <property type="nucleotide sequence ID" value="NZ_CP032551.1"/>
</dbReference>
<evidence type="ECO:0000256" key="1">
    <source>
        <dbReference type="ARBA" id="ARBA00004651"/>
    </source>
</evidence>
<sequence>MSNQAHISTSQRSETVLQTNKVLRNTYMLLGLTLAFSALTAFLSASMNLPHPGFIITLVGFYGLLFLVHKTANSGVGLIATFALTGFMGYTLGPILGMISAIGPAGDQIIMTALGGTALIFFALSAYVLTTKKDMSFLGGMMMALFVVLIVAFIANIFLNMPALSLTLSALFILFSAGAILMQTSAIIHGGERNYVLATVTLYVSIYNIFVSLLNILMAFGGDE</sequence>
<keyword evidence="9" id="KW-1185">Reference proteome</keyword>
<gene>
    <name evidence="8" type="ORF">D3795_03185</name>
</gene>
<feature type="transmembrane region" description="Helical" evidence="7">
    <location>
        <begin position="51"/>
        <end position="68"/>
    </location>
</feature>
<feature type="transmembrane region" description="Helical" evidence="7">
    <location>
        <begin position="109"/>
        <end position="130"/>
    </location>
</feature>
<dbReference type="GO" id="GO:0005886">
    <property type="term" value="C:plasma membrane"/>
    <property type="evidence" value="ECO:0007669"/>
    <property type="project" value="UniProtKB-SubCell"/>
</dbReference>
<feature type="transmembrane region" description="Helical" evidence="7">
    <location>
        <begin position="75"/>
        <end position="103"/>
    </location>
</feature>
<dbReference type="KEGG" id="panm:D3795_03185"/>
<dbReference type="PANTHER" id="PTHR23291">
    <property type="entry name" value="BAX INHIBITOR-RELATED"/>
    <property type="match status" value="1"/>
</dbReference>
<feature type="transmembrane region" description="Helical" evidence="7">
    <location>
        <begin position="137"/>
        <end position="158"/>
    </location>
</feature>
<evidence type="ECO:0000256" key="3">
    <source>
        <dbReference type="ARBA" id="ARBA00022475"/>
    </source>
</evidence>
<feature type="transmembrane region" description="Helical" evidence="7">
    <location>
        <begin position="27"/>
        <end position="45"/>
    </location>
</feature>
<evidence type="ECO:0000256" key="4">
    <source>
        <dbReference type="ARBA" id="ARBA00022692"/>
    </source>
</evidence>